<dbReference type="Pfam" id="PF24157">
    <property type="entry name" value="DUF7408"/>
    <property type="match status" value="1"/>
</dbReference>
<name>A0A0W8FCC2_9ZZZZ</name>
<gene>
    <name evidence="5" type="ORF">ASZ90_011795</name>
</gene>
<feature type="transmembrane region" description="Helical" evidence="1">
    <location>
        <begin position="555"/>
        <end position="574"/>
    </location>
</feature>
<evidence type="ECO:0000313" key="5">
    <source>
        <dbReference type="EMBL" id="KUG18559.1"/>
    </source>
</evidence>
<accession>A0A0W8FCC2</accession>
<dbReference type="InterPro" id="IPR055829">
    <property type="entry name" value="DUF7406"/>
</dbReference>
<dbReference type="InterPro" id="IPR011933">
    <property type="entry name" value="Double_TM_dom"/>
</dbReference>
<dbReference type="SUPFAM" id="SSF53300">
    <property type="entry name" value="vWA-like"/>
    <property type="match status" value="1"/>
</dbReference>
<dbReference type="SUPFAM" id="SSF52317">
    <property type="entry name" value="Class I glutamine amidotransferase-like"/>
    <property type="match status" value="1"/>
</dbReference>
<dbReference type="NCBIfam" id="TIGR02226">
    <property type="entry name" value="two_anch"/>
    <property type="match status" value="1"/>
</dbReference>
<protein>
    <submittedName>
        <fullName evidence="5">Uncharacterized protein</fullName>
    </submittedName>
</protein>
<feature type="domain" description="DUF7406" evidence="3">
    <location>
        <begin position="473"/>
        <end position="521"/>
    </location>
</feature>
<reference evidence="5" key="1">
    <citation type="journal article" date="2015" name="Proc. Natl. Acad. Sci. U.S.A.">
        <title>Networks of energetic and metabolic interactions define dynamics in microbial communities.</title>
        <authorList>
            <person name="Embree M."/>
            <person name="Liu J.K."/>
            <person name="Al-Bassam M.M."/>
            <person name="Zengler K."/>
        </authorList>
    </citation>
    <scope>NUCLEOTIDE SEQUENCE</scope>
</reference>
<organism evidence="5">
    <name type="scientific">hydrocarbon metagenome</name>
    <dbReference type="NCBI Taxonomy" id="938273"/>
    <lineage>
        <taxon>unclassified sequences</taxon>
        <taxon>metagenomes</taxon>
        <taxon>ecological metagenomes</taxon>
    </lineage>
</organism>
<sequence length="580" mass="63493">MPFSNPIALLGLLGIIPLVIIYLIRPQPKEIRFSSIQFLREGEAKRTAVLSRLISDPLFWVQLLAICSLSLAAAGPYTNEQGPASSHLVVVLDGSASMQSSFSPAQNIIRSYLDRYERISIILAKNVPQTVLTEGSPAEARDQLPQFKPAAVSADLSSALTQASILLGSTGGDILLVSDFISWTGDDPDVTRNLIEAGGRVGIVFADSYQGGNNLALTEGWNVPGTGYVNHTALIHNYGPTRTIPITITGPGGKTSQAAAIPQDGDYYLSFTAYPGVNEISLDIEDAISWDNRAYVYVPDQAKRDVLYLGEAGPALKALQSLPNVNVLTSGRYSDFDLIVLARNASADGELNRYIDGGRVIYLPFDLESPQYLPVRVTGKLPGPTRLWVRNFGFAEGLHFDEIGIYSYPNAAARGGATTMVEANGVPILAYWRLGEGIVIYDGLEMDSDFYLRPEYPIFWYQMINWMTGVPDIEDSNRKTGEIIATGEQSTIQTPSISLIASTIALDEVGIYRFQGRTVAANMYNPTESSLLRSRDFEQGEFLGVVRNTIVQRDLSHWVIALAALAIILELAIMRWRRET</sequence>
<proteinExistence type="predicted"/>
<dbReference type="PANTHER" id="PTHR37464:SF1">
    <property type="entry name" value="BLL2463 PROTEIN"/>
    <property type="match status" value="1"/>
</dbReference>
<evidence type="ECO:0000256" key="1">
    <source>
        <dbReference type="SAM" id="Phobius"/>
    </source>
</evidence>
<dbReference type="Pfam" id="PF07584">
    <property type="entry name" value="BatA"/>
    <property type="match status" value="1"/>
</dbReference>
<dbReference type="InterPro" id="IPR055831">
    <property type="entry name" value="DUF7408"/>
</dbReference>
<comment type="caution">
    <text evidence="5">The sequence shown here is derived from an EMBL/GenBank/DDBJ whole genome shotgun (WGS) entry which is preliminary data.</text>
</comment>
<dbReference type="InterPro" id="IPR024163">
    <property type="entry name" value="Aerotolerance_reg_N"/>
</dbReference>
<feature type="domain" description="Aerotolerance regulator N-terminal" evidence="2">
    <location>
        <begin position="1"/>
        <end position="76"/>
    </location>
</feature>
<dbReference type="InterPro" id="IPR029062">
    <property type="entry name" value="Class_I_gatase-like"/>
</dbReference>
<evidence type="ECO:0000259" key="4">
    <source>
        <dbReference type="Pfam" id="PF24157"/>
    </source>
</evidence>
<dbReference type="Pfam" id="PF24155">
    <property type="entry name" value="DUF7406"/>
    <property type="match status" value="1"/>
</dbReference>
<dbReference type="PANTHER" id="PTHR37464">
    <property type="entry name" value="BLL2463 PROTEIN"/>
    <property type="match status" value="1"/>
</dbReference>
<keyword evidence="1" id="KW-0472">Membrane</keyword>
<dbReference type="InterPro" id="IPR036465">
    <property type="entry name" value="vWFA_dom_sf"/>
</dbReference>
<evidence type="ECO:0000259" key="2">
    <source>
        <dbReference type="Pfam" id="PF07584"/>
    </source>
</evidence>
<evidence type="ECO:0000259" key="3">
    <source>
        <dbReference type="Pfam" id="PF24155"/>
    </source>
</evidence>
<feature type="domain" description="DUF7408" evidence="4">
    <location>
        <begin position="392"/>
        <end position="462"/>
    </location>
</feature>
<keyword evidence="1" id="KW-1133">Transmembrane helix</keyword>
<feature type="transmembrane region" description="Helical" evidence="1">
    <location>
        <begin position="6"/>
        <end position="24"/>
    </location>
</feature>
<keyword evidence="1" id="KW-0812">Transmembrane</keyword>
<dbReference type="AlphaFoldDB" id="A0A0W8FCC2"/>
<dbReference type="EMBL" id="LNQE01001375">
    <property type="protein sequence ID" value="KUG18559.1"/>
    <property type="molecule type" value="Genomic_DNA"/>
</dbReference>
<dbReference type="Gene3D" id="3.40.50.880">
    <property type="match status" value="1"/>
</dbReference>